<keyword evidence="3" id="KW-1185">Reference proteome</keyword>
<keyword evidence="1" id="KW-0106">Calcium</keyword>
<gene>
    <name evidence="2" type="ORF">M5K25_026418</name>
</gene>
<dbReference type="EMBL" id="JANQDX010000019">
    <property type="protein sequence ID" value="KAL0904326.1"/>
    <property type="molecule type" value="Genomic_DNA"/>
</dbReference>
<dbReference type="InterPro" id="IPR011992">
    <property type="entry name" value="EF-hand-dom_pair"/>
</dbReference>
<dbReference type="AlphaFoldDB" id="A0ABD0TX82"/>
<evidence type="ECO:0000313" key="2">
    <source>
        <dbReference type="EMBL" id="KAL0904326.1"/>
    </source>
</evidence>
<dbReference type="PROSITE" id="PS00018">
    <property type="entry name" value="EF_HAND_1"/>
    <property type="match status" value="1"/>
</dbReference>
<name>A0ABD0TX82_DENTH</name>
<protein>
    <submittedName>
        <fullName evidence="2">Uncharacterized protein</fullName>
    </submittedName>
</protein>
<dbReference type="InterPro" id="IPR018247">
    <property type="entry name" value="EF_Hand_1_Ca_BS"/>
</dbReference>
<evidence type="ECO:0000256" key="1">
    <source>
        <dbReference type="ARBA" id="ARBA00022837"/>
    </source>
</evidence>
<organism evidence="2 3">
    <name type="scientific">Dendrobium thyrsiflorum</name>
    <name type="common">Pinecone-like raceme dendrobium</name>
    <name type="synonym">Orchid</name>
    <dbReference type="NCBI Taxonomy" id="117978"/>
    <lineage>
        <taxon>Eukaryota</taxon>
        <taxon>Viridiplantae</taxon>
        <taxon>Streptophyta</taxon>
        <taxon>Embryophyta</taxon>
        <taxon>Tracheophyta</taxon>
        <taxon>Spermatophyta</taxon>
        <taxon>Magnoliopsida</taxon>
        <taxon>Liliopsida</taxon>
        <taxon>Asparagales</taxon>
        <taxon>Orchidaceae</taxon>
        <taxon>Epidendroideae</taxon>
        <taxon>Malaxideae</taxon>
        <taxon>Dendrobiinae</taxon>
        <taxon>Dendrobium</taxon>
    </lineage>
</organism>
<proteinExistence type="predicted"/>
<dbReference type="SUPFAM" id="SSF47473">
    <property type="entry name" value="EF-hand"/>
    <property type="match status" value="1"/>
</dbReference>
<accession>A0ABD0TX82</accession>
<reference evidence="2 3" key="1">
    <citation type="journal article" date="2024" name="Plant Biotechnol. J.">
        <title>Dendrobium thyrsiflorum genome and its molecular insights into genes involved in important horticultural traits.</title>
        <authorList>
            <person name="Chen B."/>
            <person name="Wang J.Y."/>
            <person name="Zheng P.J."/>
            <person name="Li K.L."/>
            <person name="Liang Y.M."/>
            <person name="Chen X.F."/>
            <person name="Zhang C."/>
            <person name="Zhao X."/>
            <person name="He X."/>
            <person name="Zhang G.Q."/>
            <person name="Liu Z.J."/>
            <person name="Xu Q."/>
        </authorList>
    </citation>
    <scope>NUCLEOTIDE SEQUENCE [LARGE SCALE GENOMIC DNA]</scope>
    <source>
        <strain evidence="2">GZMU011</strain>
    </source>
</reference>
<comment type="caution">
    <text evidence="2">The sequence shown here is derived from an EMBL/GenBank/DDBJ whole genome shotgun (WGS) entry which is preliminary data.</text>
</comment>
<dbReference type="Proteomes" id="UP001552299">
    <property type="component" value="Unassembled WGS sequence"/>
</dbReference>
<evidence type="ECO:0000313" key="3">
    <source>
        <dbReference type="Proteomes" id="UP001552299"/>
    </source>
</evidence>
<dbReference type="Gene3D" id="1.10.238.10">
    <property type="entry name" value="EF-hand"/>
    <property type="match status" value="1"/>
</dbReference>
<sequence>MLLCTPIEVAAAEDEDASHLKTAIEPHLLLQSYARSVINGVMPQLNAGIGDNPADYITFASFCQALRQLGLSGHPNGLSAENIEDLWIEADGDRNGLVDYREFQKRIWNPKYLEEPDQESKEMSKSSQCVCAKNQAFGFNVEDAALFPPEVEKGMWPENYTLSDHAPLTVVFSPVKVSCSQSLC</sequence>